<organism evidence="1 2">
    <name type="scientific">Geothrix oryzae</name>
    <dbReference type="NCBI Taxonomy" id="2927975"/>
    <lineage>
        <taxon>Bacteria</taxon>
        <taxon>Pseudomonadati</taxon>
        <taxon>Acidobacteriota</taxon>
        <taxon>Holophagae</taxon>
        <taxon>Holophagales</taxon>
        <taxon>Holophagaceae</taxon>
        <taxon>Geothrix</taxon>
    </lineage>
</organism>
<dbReference type="RefSeq" id="WP_286355803.1">
    <property type="nucleotide sequence ID" value="NZ_AP027079.1"/>
</dbReference>
<evidence type="ECO:0000313" key="2">
    <source>
        <dbReference type="Proteomes" id="UP001242010"/>
    </source>
</evidence>
<accession>A0ABN6UWM7</accession>
<keyword evidence="2" id="KW-1185">Reference proteome</keyword>
<proteinExistence type="predicted"/>
<protein>
    <submittedName>
        <fullName evidence="1">Uncharacterized protein</fullName>
    </submittedName>
</protein>
<reference evidence="2" key="1">
    <citation type="journal article" date="2023" name="Int. J. Syst. Evol. Microbiol.">
        <title>Mesoterricola silvestris gen. nov., sp. nov., Mesoterricola sediminis sp. nov., Geothrix oryzae sp. nov., Geothrix edaphica sp. nov., Geothrix rubra sp. nov., and Geothrix limicola sp. nov., six novel members of Acidobacteriota isolated from soils.</title>
        <authorList>
            <person name="Itoh H."/>
            <person name="Sugisawa Y."/>
            <person name="Mise K."/>
            <person name="Xu Z."/>
            <person name="Kuniyasu M."/>
            <person name="Ushijima N."/>
            <person name="Kawano K."/>
            <person name="Kobayashi E."/>
            <person name="Shiratori Y."/>
            <person name="Masuda Y."/>
            <person name="Senoo K."/>
        </authorList>
    </citation>
    <scope>NUCLEOTIDE SEQUENCE [LARGE SCALE GENOMIC DNA]</scope>
    <source>
        <strain evidence="2">Red222</strain>
    </source>
</reference>
<evidence type="ECO:0000313" key="1">
    <source>
        <dbReference type="EMBL" id="BDU69174.1"/>
    </source>
</evidence>
<dbReference type="Proteomes" id="UP001242010">
    <property type="component" value="Chromosome"/>
</dbReference>
<dbReference type="EMBL" id="AP027079">
    <property type="protein sequence ID" value="BDU69174.1"/>
    <property type="molecule type" value="Genomic_DNA"/>
</dbReference>
<sequence>MPPGNMRTKAPAKVIERSTAEACISIARRVQQAQQLSGDEAGSTAAKQIAEVIRQELLRES</sequence>
<gene>
    <name evidence="1" type="ORF">GETHOR_12750</name>
</gene>
<name>A0ABN6UWM7_9BACT</name>